<feature type="compositionally biased region" description="Basic and acidic residues" evidence="1">
    <location>
        <begin position="208"/>
        <end position="219"/>
    </location>
</feature>
<protein>
    <submittedName>
        <fullName evidence="2 4">Uncharacterized protein</fullName>
    </submittedName>
</protein>
<keyword evidence="3" id="KW-1185">Reference proteome</keyword>
<organism evidence="2">
    <name type="scientific">Mytilinidion resinicola</name>
    <dbReference type="NCBI Taxonomy" id="574789"/>
    <lineage>
        <taxon>Eukaryota</taxon>
        <taxon>Fungi</taxon>
        <taxon>Dikarya</taxon>
        <taxon>Ascomycota</taxon>
        <taxon>Pezizomycotina</taxon>
        <taxon>Dothideomycetes</taxon>
        <taxon>Pleosporomycetidae</taxon>
        <taxon>Mytilinidiales</taxon>
        <taxon>Mytilinidiaceae</taxon>
        <taxon>Mytilinidion</taxon>
    </lineage>
</organism>
<evidence type="ECO:0000313" key="3">
    <source>
        <dbReference type="Proteomes" id="UP000504636"/>
    </source>
</evidence>
<evidence type="ECO:0000313" key="2">
    <source>
        <dbReference type="EMBL" id="KAF2807686.1"/>
    </source>
</evidence>
<dbReference type="AlphaFoldDB" id="A0A6A6YFT7"/>
<dbReference type="Proteomes" id="UP000504636">
    <property type="component" value="Unplaced"/>
</dbReference>
<reference evidence="4" key="3">
    <citation type="submission" date="2025-04" db="UniProtKB">
        <authorList>
            <consortium name="RefSeq"/>
        </authorList>
    </citation>
    <scope>IDENTIFICATION</scope>
    <source>
        <strain evidence="4">CBS 304.34</strain>
    </source>
</reference>
<gene>
    <name evidence="2 4" type="ORF">BDZ99DRAFT_478236</name>
</gene>
<evidence type="ECO:0000256" key="1">
    <source>
        <dbReference type="SAM" id="MobiDB-lite"/>
    </source>
</evidence>
<reference evidence="4" key="2">
    <citation type="submission" date="2020-04" db="EMBL/GenBank/DDBJ databases">
        <authorList>
            <consortium name="NCBI Genome Project"/>
        </authorList>
    </citation>
    <scope>NUCLEOTIDE SEQUENCE</scope>
    <source>
        <strain evidence="4">CBS 304.34</strain>
    </source>
</reference>
<sequence length="248" mass="26836">MAPLQEYLTNKLCRRCWASHSQSRLPQLSKRRTLLGACIPPSHKRHSGDAMRWDRRRHSRRSVCDSAWGCTYQQRSSGAAALEVPSRVRNAVVSPAEGSAKSLQLAADELDAQSNGNCTPASATRQEGRCRGYIMYIRIVAGFPIWKHGRTASGDGGPNFTRPLIAAAVLSDPSPRARHSPTADGRNTGTWVKCHAAEANPQVAQRASLEHPAVDDESVKRRRSDGALAHGSRLIIAPVSAGLGSADM</sequence>
<dbReference type="EMBL" id="MU003704">
    <property type="protein sequence ID" value="KAF2807686.1"/>
    <property type="molecule type" value="Genomic_DNA"/>
</dbReference>
<dbReference type="GeneID" id="54463055"/>
<dbReference type="RefSeq" id="XP_033574650.1">
    <property type="nucleotide sequence ID" value="XM_033722162.1"/>
</dbReference>
<feature type="region of interest" description="Disordered" evidence="1">
    <location>
        <begin position="201"/>
        <end position="225"/>
    </location>
</feature>
<evidence type="ECO:0000313" key="4">
    <source>
        <dbReference type="RefSeq" id="XP_033574650.1"/>
    </source>
</evidence>
<proteinExistence type="predicted"/>
<accession>A0A6A6YFT7</accession>
<name>A0A6A6YFT7_9PEZI</name>
<reference evidence="2 4" key="1">
    <citation type="journal article" date="2020" name="Stud. Mycol.">
        <title>101 Dothideomycetes genomes: a test case for predicting lifestyles and emergence of pathogens.</title>
        <authorList>
            <person name="Haridas S."/>
            <person name="Albert R."/>
            <person name="Binder M."/>
            <person name="Bloem J."/>
            <person name="Labutti K."/>
            <person name="Salamov A."/>
            <person name="Andreopoulos B."/>
            <person name="Baker S."/>
            <person name="Barry K."/>
            <person name="Bills G."/>
            <person name="Bluhm B."/>
            <person name="Cannon C."/>
            <person name="Castanera R."/>
            <person name="Culley D."/>
            <person name="Daum C."/>
            <person name="Ezra D."/>
            <person name="Gonzalez J."/>
            <person name="Henrissat B."/>
            <person name="Kuo A."/>
            <person name="Liang C."/>
            <person name="Lipzen A."/>
            <person name="Lutzoni F."/>
            <person name="Magnuson J."/>
            <person name="Mondo S."/>
            <person name="Nolan M."/>
            <person name="Ohm R."/>
            <person name="Pangilinan J."/>
            <person name="Park H.-J."/>
            <person name="Ramirez L."/>
            <person name="Alfaro M."/>
            <person name="Sun H."/>
            <person name="Tritt A."/>
            <person name="Yoshinaga Y."/>
            <person name="Zwiers L.-H."/>
            <person name="Turgeon B."/>
            <person name="Goodwin S."/>
            <person name="Spatafora J."/>
            <person name="Crous P."/>
            <person name="Grigoriev I."/>
        </authorList>
    </citation>
    <scope>NUCLEOTIDE SEQUENCE</scope>
    <source>
        <strain evidence="2 4">CBS 304.34</strain>
    </source>
</reference>